<dbReference type="PANTHER" id="PTHR23048:SF0">
    <property type="entry name" value="CALMODULIN LIKE 3"/>
    <property type="match status" value="1"/>
</dbReference>
<evidence type="ECO:0000313" key="7">
    <source>
        <dbReference type="Proteomes" id="UP000007110"/>
    </source>
</evidence>
<evidence type="ECO:0000259" key="5">
    <source>
        <dbReference type="PROSITE" id="PS50222"/>
    </source>
</evidence>
<sequence length="150" mass="17009">MAVQLLFTEEQKALFKSSFKSEDTDGDGKITSEELRAAFKSIEIDLTQEKIDEMMGMVDKDGSKDMDFSEFLMRKAEQWRGREVQLIKAFDDLDKDHNGSLSPQELRTAMSACTDPPMTEKEIDAIIEKADCNGDGKICREEFTKLIHSS</sequence>
<dbReference type="Gene3D" id="1.10.238.10">
    <property type="entry name" value="EF-hand"/>
    <property type="match status" value="2"/>
</dbReference>
<dbReference type="OMA" id="TAMSACT"/>
<dbReference type="PROSITE" id="PS50222">
    <property type="entry name" value="EF_HAND_2"/>
    <property type="match status" value="3"/>
</dbReference>
<name>A0A7M7NHJ6_STRPU</name>
<dbReference type="AlphaFoldDB" id="A0A7M7NHJ6"/>
<dbReference type="RefSeq" id="XP_030836705.1">
    <property type="nucleotide sequence ID" value="XM_030980845.1"/>
</dbReference>
<dbReference type="InterPro" id="IPR002048">
    <property type="entry name" value="EF_hand_dom"/>
</dbReference>
<dbReference type="PANTHER" id="PTHR23048">
    <property type="entry name" value="MYOSIN LIGHT CHAIN 1, 3"/>
    <property type="match status" value="1"/>
</dbReference>
<dbReference type="KEGG" id="spu:100888959"/>
<dbReference type="CDD" id="cd00051">
    <property type="entry name" value="EFh"/>
    <property type="match status" value="2"/>
</dbReference>
<reference evidence="7" key="1">
    <citation type="submission" date="2015-02" db="EMBL/GenBank/DDBJ databases">
        <title>Genome sequencing for Strongylocentrotus purpuratus.</title>
        <authorList>
            <person name="Murali S."/>
            <person name="Liu Y."/>
            <person name="Vee V."/>
            <person name="English A."/>
            <person name="Wang M."/>
            <person name="Skinner E."/>
            <person name="Han Y."/>
            <person name="Muzny D.M."/>
            <person name="Worley K.C."/>
            <person name="Gibbs R.A."/>
        </authorList>
    </citation>
    <scope>NUCLEOTIDE SEQUENCE</scope>
</reference>
<dbReference type="EnsemblMetazoa" id="XM_030980845">
    <property type="protein sequence ID" value="XP_030836705"/>
    <property type="gene ID" value="LOC100888959"/>
</dbReference>
<comment type="function">
    <text evidence="4">Calcium-binding protein involved in larval development and metamorphosis. Likely to function as calcium buffers mediating the transport of calcium from the sea water to the blastocoel where calcium is required for skeleton formation.</text>
</comment>
<proteinExistence type="predicted"/>
<protein>
    <recommendedName>
        <fullName evidence="5">EF-hand domain-containing protein</fullName>
    </recommendedName>
</protein>
<dbReference type="PROSITE" id="PS00018">
    <property type="entry name" value="EF_HAND_1"/>
    <property type="match status" value="3"/>
</dbReference>
<keyword evidence="1" id="KW-0479">Metal-binding</keyword>
<keyword evidence="2" id="KW-0677">Repeat</keyword>
<dbReference type="GeneID" id="100888959"/>
<dbReference type="SMART" id="SM00054">
    <property type="entry name" value="EFh"/>
    <property type="match status" value="4"/>
</dbReference>
<dbReference type="InterPro" id="IPR018247">
    <property type="entry name" value="EF_Hand_1_Ca_BS"/>
</dbReference>
<dbReference type="Proteomes" id="UP000007110">
    <property type="component" value="Unassembled WGS sequence"/>
</dbReference>
<evidence type="ECO:0000256" key="2">
    <source>
        <dbReference type="ARBA" id="ARBA00022737"/>
    </source>
</evidence>
<keyword evidence="7" id="KW-1185">Reference proteome</keyword>
<dbReference type="FunFam" id="1.10.238.10:FF:000402">
    <property type="entry name" value="Calcium-binding protein SPEC 2D"/>
    <property type="match status" value="1"/>
</dbReference>
<dbReference type="FunFam" id="1.10.238.10:FF:000461">
    <property type="entry name" value="Calcium-binding protein SPEC 2D"/>
    <property type="match status" value="1"/>
</dbReference>
<evidence type="ECO:0000256" key="3">
    <source>
        <dbReference type="ARBA" id="ARBA00022837"/>
    </source>
</evidence>
<organism evidence="6 7">
    <name type="scientific">Strongylocentrotus purpuratus</name>
    <name type="common">Purple sea urchin</name>
    <dbReference type="NCBI Taxonomy" id="7668"/>
    <lineage>
        <taxon>Eukaryota</taxon>
        <taxon>Metazoa</taxon>
        <taxon>Echinodermata</taxon>
        <taxon>Eleutherozoa</taxon>
        <taxon>Echinozoa</taxon>
        <taxon>Echinoidea</taxon>
        <taxon>Euechinoidea</taxon>
        <taxon>Echinacea</taxon>
        <taxon>Camarodonta</taxon>
        <taxon>Echinidea</taxon>
        <taxon>Strongylocentrotidae</taxon>
        <taxon>Strongylocentrotus</taxon>
    </lineage>
</organism>
<accession>A0A7M7NHJ6</accession>
<dbReference type="InParanoid" id="A0A7M7NHJ6"/>
<dbReference type="SUPFAM" id="SSF47473">
    <property type="entry name" value="EF-hand"/>
    <property type="match status" value="1"/>
</dbReference>
<dbReference type="OrthoDB" id="26525at2759"/>
<reference evidence="6" key="2">
    <citation type="submission" date="2021-01" db="UniProtKB">
        <authorList>
            <consortium name="EnsemblMetazoa"/>
        </authorList>
    </citation>
    <scope>IDENTIFICATION</scope>
</reference>
<feature type="domain" description="EF-hand" evidence="5">
    <location>
        <begin position="10"/>
        <end position="45"/>
    </location>
</feature>
<evidence type="ECO:0000256" key="4">
    <source>
        <dbReference type="ARBA" id="ARBA00054299"/>
    </source>
</evidence>
<keyword evidence="3" id="KW-0106">Calcium</keyword>
<dbReference type="InterPro" id="IPR011992">
    <property type="entry name" value="EF-hand-dom_pair"/>
</dbReference>
<evidence type="ECO:0000313" key="6">
    <source>
        <dbReference type="EnsemblMetazoa" id="XP_030836705"/>
    </source>
</evidence>
<dbReference type="InterPro" id="IPR050230">
    <property type="entry name" value="CALM/Myosin/TropC-like"/>
</dbReference>
<evidence type="ECO:0000256" key="1">
    <source>
        <dbReference type="ARBA" id="ARBA00022723"/>
    </source>
</evidence>
<feature type="domain" description="EF-hand" evidence="5">
    <location>
        <begin position="81"/>
        <end position="116"/>
    </location>
</feature>
<dbReference type="GO" id="GO:0005509">
    <property type="term" value="F:calcium ion binding"/>
    <property type="evidence" value="ECO:0007669"/>
    <property type="project" value="InterPro"/>
</dbReference>
<dbReference type="Pfam" id="PF13499">
    <property type="entry name" value="EF-hand_7"/>
    <property type="match status" value="2"/>
</dbReference>
<feature type="domain" description="EF-hand" evidence="5">
    <location>
        <begin position="118"/>
        <end position="150"/>
    </location>
</feature>